<dbReference type="Pfam" id="PF10087">
    <property type="entry name" value="DUF2325"/>
    <property type="match status" value="1"/>
</dbReference>
<gene>
    <name evidence="3" type="ORF">H1W37_12940</name>
</gene>
<evidence type="ECO:0000256" key="2">
    <source>
        <dbReference type="SAM" id="MobiDB-lite"/>
    </source>
</evidence>
<accession>A0A838XQ11</accession>
<dbReference type="InterPro" id="IPR016772">
    <property type="entry name" value="UCP020408"/>
</dbReference>
<dbReference type="AlphaFoldDB" id="A0A838XQ11"/>
<reference evidence="3 4" key="1">
    <citation type="submission" date="2020-07" db="EMBL/GenBank/DDBJ databases">
        <authorList>
            <person name="Li M."/>
        </authorList>
    </citation>
    <scope>NUCLEOTIDE SEQUENCE [LARGE SCALE GENOMIC DNA]</scope>
    <source>
        <strain evidence="3 4">DSM 23284</strain>
    </source>
</reference>
<feature type="compositionally biased region" description="Low complexity" evidence="2">
    <location>
        <begin position="269"/>
        <end position="287"/>
    </location>
</feature>
<feature type="region of interest" description="Disordered" evidence="2">
    <location>
        <begin position="260"/>
        <end position="287"/>
    </location>
</feature>
<dbReference type="EMBL" id="JACEON010000012">
    <property type="protein sequence ID" value="MBA4612565.1"/>
    <property type="molecule type" value="Genomic_DNA"/>
</dbReference>
<reference evidence="3 4" key="2">
    <citation type="submission" date="2020-08" db="EMBL/GenBank/DDBJ databases">
        <title>Stappia taiwanensis sp. nov., isolated from a coastal thermal spring.</title>
        <authorList>
            <person name="Kampfer P."/>
        </authorList>
    </citation>
    <scope>NUCLEOTIDE SEQUENCE [LARGE SCALE GENOMIC DNA]</scope>
    <source>
        <strain evidence="3 4">DSM 23284</strain>
    </source>
</reference>
<sequence length="417" mass="45662">MCGRAEDLTRAIDAAVKAAAAPSPRAVNTAEAGQTRRRIALWEQNDSVHCSLLGTCASVGDLRRIARKVGIDIARGTPDYDIHGHFVRLATMDTPFTRAFQKLLDQRFEGALRRVARTPCAQDLNALWQLMCERGQVAPAYWAFMTHSHVPSDLRVRIFGEVHMLSHLAGASFRQKSVEAVALRDQLQEEEDRARRVEAGLKQALEARDRELADLRATLARLKADQAAPAPVEPRGASRDLTRRLDKMERALQSARVRARQAEARATELETASARRATASRPQTSASATTLPSVVALQPSGARPERAVLYIGGLHGRTERLRGIAQAFNASFHHHDGGVEDTPQRLDGMLPSVDCVLCPVNCVSHDACLRAKRMCQKLNKPFVPLRSSGQTAFRNALAALLRDEAAAPAHPDEPEAG</sequence>
<name>A0A838XQ11_9HYPH</name>
<evidence type="ECO:0000256" key="1">
    <source>
        <dbReference type="ARBA" id="ARBA00007189"/>
    </source>
</evidence>
<comment type="caution">
    <text evidence="3">The sequence shown here is derived from an EMBL/GenBank/DDBJ whole genome shotgun (WGS) entry which is preliminary data.</text>
</comment>
<keyword evidence="4" id="KW-1185">Reference proteome</keyword>
<protein>
    <submittedName>
        <fullName evidence="3">DUF2325 domain-containing protein</fullName>
    </submittedName>
</protein>
<dbReference type="RefSeq" id="WP_181760767.1">
    <property type="nucleotide sequence ID" value="NZ_BMCR01000003.1"/>
</dbReference>
<organism evidence="3 4">
    <name type="scientific">Stappia taiwanensis</name>
    <dbReference type="NCBI Taxonomy" id="992267"/>
    <lineage>
        <taxon>Bacteria</taxon>
        <taxon>Pseudomonadati</taxon>
        <taxon>Pseudomonadota</taxon>
        <taxon>Alphaproteobacteria</taxon>
        <taxon>Hyphomicrobiales</taxon>
        <taxon>Stappiaceae</taxon>
        <taxon>Stappia</taxon>
    </lineage>
</organism>
<evidence type="ECO:0000313" key="4">
    <source>
        <dbReference type="Proteomes" id="UP000559404"/>
    </source>
</evidence>
<dbReference type="Proteomes" id="UP000559404">
    <property type="component" value="Unassembled WGS sequence"/>
</dbReference>
<feature type="region of interest" description="Disordered" evidence="2">
    <location>
        <begin position="224"/>
        <end position="244"/>
    </location>
</feature>
<proteinExistence type="inferred from homology"/>
<evidence type="ECO:0000313" key="3">
    <source>
        <dbReference type="EMBL" id="MBA4612565.1"/>
    </source>
</evidence>
<comment type="similarity">
    <text evidence="1">Belongs to the UPF0751 family.</text>
</comment>